<evidence type="ECO:0000256" key="2">
    <source>
        <dbReference type="PROSITE-ProRule" id="PRU00335"/>
    </source>
</evidence>
<dbReference type="InterPro" id="IPR001647">
    <property type="entry name" value="HTH_TetR"/>
</dbReference>
<dbReference type="Proteomes" id="UP000063699">
    <property type="component" value="Chromosome"/>
</dbReference>
<feature type="DNA-binding region" description="H-T-H motif" evidence="2">
    <location>
        <begin position="37"/>
        <end position="56"/>
    </location>
</feature>
<evidence type="ECO:0000313" key="5">
    <source>
        <dbReference type="Proteomes" id="UP000063699"/>
    </source>
</evidence>
<sequence>MFGNEERMIDRRVRRTREALRRALVELIIERGYDKVTVQDILDRADVGRSTFYTHFHGKEDLLLSGFEGIKAEMAACADPDDPLSPLRAVFRHANGSRELFAATVMKHEPALLVVRRDLTTTLADHLRPHLPAEDLDLVTAFVVRGVAATVGWWLGTKAPLTADQAYERFRSLTMSGIAPIMRTNTEQRF</sequence>
<dbReference type="EMBL" id="CP012752">
    <property type="protein sequence ID" value="ALG11011.1"/>
    <property type="molecule type" value="Genomic_DNA"/>
</dbReference>
<dbReference type="KEGG" id="kphy:AOZ06_32690"/>
<dbReference type="SUPFAM" id="SSF46689">
    <property type="entry name" value="Homeodomain-like"/>
    <property type="match status" value="1"/>
</dbReference>
<dbReference type="InterPro" id="IPR050624">
    <property type="entry name" value="HTH-type_Tx_Regulator"/>
</dbReference>
<feature type="domain" description="HTH tetR-type" evidence="3">
    <location>
        <begin position="14"/>
        <end position="74"/>
    </location>
</feature>
<dbReference type="PROSITE" id="PS50977">
    <property type="entry name" value="HTH_TETR_2"/>
    <property type="match status" value="1"/>
</dbReference>
<dbReference type="Gene3D" id="1.10.357.10">
    <property type="entry name" value="Tetracycline Repressor, domain 2"/>
    <property type="match status" value="1"/>
</dbReference>
<evidence type="ECO:0000313" key="4">
    <source>
        <dbReference type="EMBL" id="ALG11011.1"/>
    </source>
</evidence>
<name>A0A0N9HUN7_9PSEU</name>
<dbReference type="PANTHER" id="PTHR43479">
    <property type="entry name" value="ACREF/ENVCD OPERON REPRESSOR-RELATED"/>
    <property type="match status" value="1"/>
</dbReference>
<accession>A0A0N9HUN7</accession>
<organism evidence="4 5">
    <name type="scientific">Kibdelosporangium phytohabitans</name>
    <dbReference type="NCBI Taxonomy" id="860235"/>
    <lineage>
        <taxon>Bacteria</taxon>
        <taxon>Bacillati</taxon>
        <taxon>Actinomycetota</taxon>
        <taxon>Actinomycetes</taxon>
        <taxon>Pseudonocardiales</taxon>
        <taxon>Pseudonocardiaceae</taxon>
        <taxon>Kibdelosporangium</taxon>
    </lineage>
</organism>
<dbReference type="PRINTS" id="PR00455">
    <property type="entry name" value="HTHTETR"/>
</dbReference>
<keyword evidence="5" id="KW-1185">Reference proteome</keyword>
<dbReference type="AlphaFoldDB" id="A0A0N9HUN7"/>
<protein>
    <recommendedName>
        <fullName evidence="3">HTH tetR-type domain-containing protein</fullName>
    </recommendedName>
</protein>
<reference evidence="4 5" key="1">
    <citation type="submission" date="2015-07" db="EMBL/GenBank/DDBJ databases">
        <title>Genome sequencing of Kibdelosporangium phytohabitans.</title>
        <authorList>
            <person name="Qin S."/>
            <person name="Xing K."/>
        </authorList>
    </citation>
    <scope>NUCLEOTIDE SEQUENCE [LARGE SCALE GENOMIC DNA]</scope>
    <source>
        <strain evidence="4 5">KLBMP1111</strain>
    </source>
</reference>
<gene>
    <name evidence="4" type="ORF">AOZ06_32690</name>
</gene>
<evidence type="ECO:0000256" key="1">
    <source>
        <dbReference type="ARBA" id="ARBA00023125"/>
    </source>
</evidence>
<dbReference type="STRING" id="860235.AOZ06_32690"/>
<evidence type="ECO:0000259" key="3">
    <source>
        <dbReference type="PROSITE" id="PS50977"/>
    </source>
</evidence>
<dbReference type="GO" id="GO:0003677">
    <property type="term" value="F:DNA binding"/>
    <property type="evidence" value="ECO:0007669"/>
    <property type="project" value="UniProtKB-UniRule"/>
</dbReference>
<keyword evidence="1 2" id="KW-0238">DNA-binding</keyword>
<proteinExistence type="predicted"/>
<dbReference type="Pfam" id="PF00440">
    <property type="entry name" value="TetR_N"/>
    <property type="match status" value="1"/>
</dbReference>
<dbReference type="InterPro" id="IPR009057">
    <property type="entry name" value="Homeodomain-like_sf"/>
</dbReference>
<dbReference type="PANTHER" id="PTHR43479:SF7">
    <property type="entry name" value="TETR-FAMILY TRANSCRIPTIONAL REGULATOR"/>
    <property type="match status" value="1"/>
</dbReference>